<evidence type="ECO:0000313" key="3">
    <source>
        <dbReference type="Proteomes" id="UP000215335"/>
    </source>
</evidence>
<dbReference type="Proteomes" id="UP000215335">
    <property type="component" value="Unassembled WGS sequence"/>
</dbReference>
<keyword evidence="3" id="KW-1185">Reference proteome</keyword>
<dbReference type="SUPFAM" id="SSF57756">
    <property type="entry name" value="Retrovirus zinc finger-like domains"/>
    <property type="match status" value="1"/>
</dbReference>
<evidence type="ECO:0000313" key="2">
    <source>
        <dbReference type="EMBL" id="OXU18180.1"/>
    </source>
</evidence>
<gene>
    <name evidence="2" type="ORF">TSAR_014971</name>
</gene>
<dbReference type="OrthoDB" id="8188638at2759"/>
<evidence type="ECO:0000256" key="1">
    <source>
        <dbReference type="SAM" id="MobiDB-lite"/>
    </source>
</evidence>
<protein>
    <recommendedName>
        <fullName evidence="4">CCHC-type domain-containing protein</fullName>
    </recommendedName>
</protein>
<sequence length="243" mass="28274">MYLTNLGQIDKYQDTRSLVKDVVDKLALTHNKVLESEKSKLKLKQSSEQGGPNTSNVKVRPKFQRNYKLTSKASFEVWMNKGERVHTFCDRFDQIIREHELSDDPEKLTEQEKRSTFYQAVIAVMPEIRRIDSAVITTTGKEMNMDALRKVMIRIQEDNDADSKKPESKEPIASRASSKKFRGDKNKCFRCNKTGHWQQDSPLTNPNRWFCYLCNCETDHKEDDCPSKFNQGSQGQNKSQQRR</sequence>
<feature type="compositionally biased region" description="Basic and acidic residues" evidence="1">
    <location>
        <begin position="158"/>
        <end position="172"/>
    </location>
</feature>
<dbReference type="InterPro" id="IPR036875">
    <property type="entry name" value="Znf_CCHC_sf"/>
</dbReference>
<dbReference type="EMBL" id="NNAY01004219">
    <property type="protein sequence ID" value="OXU18180.1"/>
    <property type="molecule type" value="Genomic_DNA"/>
</dbReference>
<name>A0A232EII8_9HYME</name>
<accession>A0A232EII8</accession>
<proteinExistence type="predicted"/>
<reference evidence="2 3" key="1">
    <citation type="journal article" date="2017" name="Curr. Biol.">
        <title>The Evolution of Venom by Co-option of Single-Copy Genes.</title>
        <authorList>
            <person name="Martinson E.O."/>
            <person name="Mrinalini"/>
            <person name="Kelkar Y.D."/>
            <person name="Chang C.H."/>
            <person name="Werren J.H."/>
        </authorList>
    </citation>
    <scope>NUCLEOTIDE SEQUENCE [LARGE SCALE GENOMIC DNA]</scope>
    <source>
        <strain evidence="2 3">Alberta</strain>
        <tissue evidence="2">Whole body</tissue>
    </source>
</reference>
<feature type="region of interest" description="Disordered" evidence="1">
    <location>
        <begin position="39"/>
        <end position="58"/>
    </location>
</feature>
<dbReference type="GO" id="GO:0008270">
    <property type="term" value="F:zinc ion binding"/>
    <property type="evidence" value="ECO:0007669"/>
    <property type="project" value="InterPro"/>
</dbReference>
<organism evidence="2 3">
    <name type="scientific">Trichomalopsis sarcophagae</name>
    <dbReference type="NCBI Taxonomy" id="543379"/>
    <lineage>
        <taxon>Eukaryota</taxon>
        <taxon>Metazoa</taxon>
        <taxon>Ecdysozoa</taxon>
        <taxon>Arthropoda</taxon>
        <taxon>Hexapoda</taxon>
        <taxon>Insecta</taxon>
        <taxon>Pterygota</taxon>
        <taxon>Neoptera</taxon>
        <taxon>Endopterygota</taxon>
        <taxon>Hymenoptera</taxon>
        <taxon>Apocrita</taxon>
        <taxon>Proctotrupomorpha</taxon>
        <taxon>Chalcidoidea</taxon>
        <taxon>Pteromalidae</taxon>
        <taxon>Pteromalinae</taxon>
        <taxon>Trichomalopsis</taxon>
    </lineage>
</organism>
<dbReference type="AlphaFoldDB" id="A0A232EII8"/>
<dbReference type="Gene3D" id="4.10.60.10">
    <property type="entry name" value="Zinc finger, CCHC-type"/>
    <property type="match status" value="1"/>
</dbReference>
<evidence type="ECO:0008006" key="4">
    <source>
        <dbReference type="Google" id="ProtNLM"/>
    </source>
</evidence>
<feature type="region of interest" description="Disordered" evidence="1">
    <location>
        <begin position="158"/>
        <end position="179"/>
    </location>
</feature>
<comment type="caution">
    <text evidence="2">The sequence shown here is derived from an EMBL/GenBank/DDBJ whole genome shotgun (WGS) entry which is preliminary data.</text>
</comment>
<dbReference type="GO" id="GO:0003676">
    <property type="term" value="F:nucleic acid binding"/>
    <property type="evidence" value="ECO:0007669"/>
    <property type="project" value="InterPro"/>
</dbReference>